<feature type="domain" description="Helicase C-terminal" evidence="9">
    <location>
        <begin position="232"/>
        <end position="376"/>
    </location>
</feature>
<dbReference type="GO" id="GO:0016787">
    <property type="term" value="F:hydrolase activity"/>
    <property type="evidence" value="ECO:0007669"/>
    <property type="project" value="UniProtKB-KW"/>
</dbReference>
<evidence type="ECO:0000256" key="6">
    <source>
        <dbReference type="PROSITE-ProRule" id="PRU00552"/>
    </source>
</evidence>
<evidence type="ECO:0000256" key="1">
    <source>
        <dbReference type="ARBA" id="ARBA00022741"/>
    </source>
</evidence>
<dbReference type="PANTHER" id="PTHR47959">
    <property type="entry name" value="ATP-DEPENDENT RNA HELICASE RHLE-RELATED"/>
    <property type="match status" value="1"/>
</dbReference>
<dbReference type="Proteomes" id="UP001595998">
    <property type="component" value="Unassembled WGS sequence"/>
</dbReference>
<dbReference type="InterPro" id="IPR000629">
    <property type="entry name" value="RNA-helicase_DEAD-box_CS"/>
</dbReference>
<keyword evidence="3 7" id="KW-0347">Helicase</keyword>
<reference evidence="12" key="1">
    <citation type="journal article" date="2019" name="Int. J. Syst. Evol. Microbiol.">
        <title>The Global Catalogue of Microorganisms (GCM) 10K type strain sequencing project: providing services to taxonomists for standard genome sequencing and annotation.</title>
        <authorList>
            <consortium name="The Broad Institute Genomics Platform"/>
            <consortium name="The Broad Institute Genome Sequencing Center for Infectious Disease"/>
            <person name="Wu L."/>
            <person name="Ma J."/>
        </authorList>
    </citation>
    <scope>NUCLEOTIDE SEQUENCE [LARGE SCALE GENOMIC DNA]</scope>
    <source>
        <strain evidence="12">CCUG 56029</strain>
    </source>
</reference>
<evidence type="ECO:0000256" key="7">
    <source>
        <dbReference type="RuleBase" id="RU000492"/>
    </source>
</evidence>
<protein>
    <submittedName>
        <fullName evidence="11">ATP-dependent RNA helicase DbpA</fullName>
        <ecNumber evidence="11">3.6.4.13</ecNumber>
    </submittedName>
</protein>
<organism evidence="11 12">
    <name type="scientific">Deinococcus navajonensis</name>
    <dbReference type="NCBI Taxonomy" id="309884"/>
    <lineage>
        <taxon>Bacteria</taxon>
        <taxon>Thermotogati</taxon>
        <taxon>Deinococcota</taxon>
        <taxon>Deinococci</taxon>
        <taxon>Deinococcales</taxon>
        <taxon>Deinococcaceae</taxon>
        <taxon>Deinococcus</taxon>
    </lineage>
</organism>
<dbReference type="PANTHER" id="PTHR47959:SF1">
    <property type="entry name" value="ATP-DEPENDENT RNA HELICASE DBPA"/>
    <property type="match status" value="1"/>
</dbReference>
<evidence type="ECO:0000256" key="5">
    <source>
        <dbReference type="ARBA" id="ARBA00038437"/>
    </source>
</evidence>
<evidence type="ECO:0000256" key="3">
    <source>
        <dbReference type="ARBA" id="ARBA00022806"/>
    </source>
</evidence>
<dbReference type="InterPro" id="IPR014014">
    <property type="entry name" value="RNA_helicase_DEAD_Q_motif"/>
</dbReference>
<dbReference type="Gene3D" id="3.40.50.300">
    <property type="entry name" value="P-loop containing nucleotide triphosphate hydrolases"/>
    <property type="match status" value="2"/>
</dbReference>
<dbReference type="CDD" id="cd18787">
    <property type="entry name" value="SF2_C_DEAD"/>
    <property type="match status" value="1"/>
</dbReference>
<keyword evidence="2 7" id="KW-0378">Hydrolase</keyword>
<dbReference type="InterPro" id="IPR012677">
    <property type="entry name" value="Nucleotide-bd_a/b_plait_sf"/>
</dbReference>
<dbReference type="EMBL" id="JBHSEH010000016">
    <property type="protein sequence ID" value="MFC4427108.1"/>
    <property type="molecule type" value="Genomic_DNA"/>
</dbReference>
<proteinExistence type="inferred from homology"/>
<comment type="caution">
    <text evidence="11">The sequence shown here is derived from an EMBL/GenBank/DDBJ whole genome shotgun (WGS) entry which is preliminary data.</text>
</comment>
<evidence type="ECO:0000256" key="4">
    <source>
        <dbReference type="ARBA" id="ARBA00022840"/>
    </source>
</evidence>
<dbReference type="RefSeq" id="WP_380040265.1">
    <property type="nucleotide sequence ID" value="NZ_JBHSEH010000016.1"/>
</dbReference>
<dbReference type="EC" id="3.6.4.13" evidence="11"/>
<dbReference type="Gene3D" id="3.30.70.330">
    <property type="match status" value="1"/>
</dbReference>
<dbReference type="CDD" id="cd00268">
    <property type="entry name" value="DEADc"/>
    <property type="match status" value="1"/>
</dbReference>
<keyword evidence="12" id="KW-1185">Reference proteome</keyword>
<dbReference type="Pfam" id="PF00270">
    <property type="entry name" value="DEAD"/>
    <property type="match status" value="1"/>
</dbReference>
<dbReference type="Pfam" id="PF03880">
    <property type="entry name" value="DbpA"/>
    <property type="match status" value="1"/>
</dbReference>
<sequence length="469" mass="50600">MTPVSFATLPLNATLLANLATLGYHQMTPIQAGSLPPILEGRDLIAQARTGSGKTAAFGLGLLHRLDPARPVIQALVLCPTRELADQVAGEIRRLARGEGNIRVLTLTGGTPLRAQAASLEHGVQIVVGTPGRIRDHLGRGTVDFTQVQTLVLDEADRMTDMGFYDEIADIVRACPVERQTLLFSATYPDDIREATQGFLRRPAEVVVDAQAADGRIDQRFFEVGFDERDAAVGRLLRQFQPVSALVFCNTRAHCRELAESLRVQGFSALALHGDLEQRERDEILVLFANRSCSVLVATDVAARGLDIAHLGAVIIADVSRDPEVHVHRVGRTGRAGESGLALTLCAPNEKKWVSLIEEYQNAPVQWHALDDRGAGSAEAAPAPMVTLCILGGRKDKLRPGDVLGALTGSVGLSKEQVGKITVGDQTTYVAVNRDVAAEAFRRLTDGSPTGRDVGVIKGRRFRMRLTVV</sequence>
<dbReference type="InterPro" id="IPR001650">
    <property type="entry name" value="Helicase_C-like"/>
</dbReference>
<dbReference type="Pfam" id="PF00271">
    <property type="entry name" value="Helicase_C"/>
    <property type="match status" value="1"/>
</dbReference>
<dbReference type="GO" id="GO:0003724">
    <property type="term" value="F:RNA helicase activity"/>
    <property type="evidence" value="ECO:0007669"/>
    <property type="project" value="UniProtKB-EC"/>
</dbReference>
<feature type="domain" description="DEAD-box RNA helicase Q" evidence="10">
    <location>
        <begin position="4"/>
        <end position="32"/>
    </location>
</feature>
<feature type="short sequence motif" description="Q motif" evidence="6">
    <location>
        <begin position="4"/>
        <end position="32"/>
    </location>
</feature>
<name>A0ABV8XTC7_9DEIO</name>
<dbReference type="InterPro" id="IPR005580">
    <property type="entry name" value="DbpA/CsdA_RNA-bd_dom"/>
</dbReference>
<dbReference type="PROSITE" id="PS51194">
    <property type="entry name" value="HELICASE_CTER"/>
    <property type="match status" value="1"/>
</dbReference>
<evidence type="ECO:0000313" key="12">
    <source>
        <dbReference type="Proteomes" id="UP001595998"/>
    </source>
</evidence>
<evidence type="ECO:0000256" key="2">
    <source>
        <dbReference type="ARBA" id="ARBA00022801"/>
    </source>
</evidence>
<dbReference type="InterPro" id="IPR011545">
    <property type="entry name" value="DEAD/DEAH_box_helicase_dom"/>
</dbReference>
<evidence type="ECO:0000259" key="8">
    <source>
        <dbReference type="PROSITE" id="PS51192"/>
    </source>
</evidence>
<evidence type="ECO:0000259" key="10">
    <source>
        <dbReference type="PROSITE" id="PS51195"/>
    </source>
</evidence>
<comment type="similarity">
    <text evidence="5 7">Belongs to the DEAD box helicase family.</text>
</comment>
<dbReference type="PROSITE" id="PS00039">
    <property type="entry name" value="DEAD_ATP_HELICASE"/>
    <property type="match status" value="1"/>
</dbReference>
<keyword evidence="1 7" id="KW-0547">Nucleotide-binding</keyword>
<dbReference type="InterPro" id="IPR050079">
    <property type="entry name" value="DEAD_box_RNA_helicase"/>
</dbReference>
<dbReference type="InterPro" id="IPR044742">
    <property type="entry name" value="DEAD/DEAH_RhlB"/>
</dbReference>
<dbReference type="NCBIfam" id="NF008744">
    <property type="entry name" value="PRK11776.1"/>
    <property type="match status" value="1"/>
</dbReference>
<dbReference type="InterPro" id="IPR014001">
    <property type="entry name" value="Helicase_ATP-bd"/>
</dbReference>
<dbReference type="SMART" id="SM00487">
    <property type="entry name" value="DEXDc"/>
    <property type="match status" value="1"/>
</dbReference>
<dbReference type="InterPro" id="IPR027417">
    <property type="entry name" value="P-loop_NTPase"/>
</dbReference>
<dbReference type="PROSITE" id="PS51192">
    <property type="entry name" value="HELICASE_ATP_BIND_1"/>
    <property type="match status" value="1"/>
</dbReference>
<evidence type="ECO:0000259" key="9">
    <source>
        <dbReference type="PROSITE" id="PS51194"/>
    </source>
</evidence>
<keyword evidence="4 7" id="KW-0067">ATP-binding</keyword>
<accession>A0ABV8XTC7</accession>
<gene>
    <name evidence="11" type="primary">dbpA</name>
    <name evidence="11" type="ORF">ACFOZ9_12890</name>
</gene>
<dbReference type="SMART" id="SM00490">
    <property type="entry name" value="HELICc"/>
    <property type="match status" value="1"/>
</dbReference>
<evidence type="ECO:0000313" key="11">
    <source>
        <dbReference type="EMBL" id="MFC4427108.1"/>
    </source>
</evidence>
<dbReference type="SUPFAM" id="SSF52540">
    <property type="entry name" value="P-loop containing nucleoside triphosphate hydrolases"/>
    <property type="match status" value="1"/>
</dbReference>
<dbReference type="PROSITE" id="PS51195">
    <property type="entry name" value="Q_MOTIF"/>
    <property type="match status" value="1"/>
</dbReference>
<feature type="domain" description="Helicase ATP-binding" evidence="8">
    <location>
        <begin position="35"/>
        <end position="206"/>
    </location>
</feature>